<dbReference type="CDD" id="cd02930">
    <property type="entry name" value="DCR_FMN"/>
    <property type="match status" value="1"/>
</dbReference>
<feature type="domain" description="FAD/NAD(P)-binding" evidence="11">
    <location>
        <begin position="376"/>
        <end position="648"/>
    </location>
</feature>
<keyword evidence="4" id="KW-0285">Flavoprotein</keyword>
<sequence>MTAYPHLLQPLDLGFTTLKNRVLMGSMHTGLEEGRDLRKLAAYFAERAQGDVGLMVTGGFAPNIEGWAKPFAGMLVTHGGAKRHKVVTDAVHAEGGKIAMQILHTGRYAYHPLAVAPSRIKSPISPFTPRALSARGVERQIRAFVRCAVLAREAGYDGVEIMGSEGYFINQFLAAHTNQRDDEWGGSYANRMRLAVEIVRRTREAVGPDFILIYRLSMIDLVPGGSSWEEVVMLAKAIEAAGATIINTGIGWHEARVPTIATSVPRGAFAWLTKKMKEEVRIPLVTSNRINTPELGDVLLAEGYADMISMARPLLADAHFVKKAAEGHAADINTCIACNQACLDHIFVNKLTSCLVNPRACHETEIIIQRTPARKKMAVVGAGPAGLSVATTLAERGHEVHLFDAAAEVGGQLNLAKQVPGKEEFHETLRYWRRRVDATGVQLHLSTRVSAASLLAGGYTDVVLATGVVPRNPRIPGQDHPKVLSYIEVLKGAKVGDRVAVIGAGGIGFDVAEFLVHSGTSTALDLPAWLAEWGVTDPALARGGLATESPAPLHAPARDVTLLQRKAGKLGAGLGKTTGWIHRAALKQKKVRMIGGVNYERIGDEGLQISDGEQRENLRWLPVDTIVLCAGQEPLRELQVPLEAGGAKVHIIGGAFEAGELDAKRAIDQGVRLGSRL</sequence>
<evidence type="ECO:0000256" key="3">
    <source>
        <dbReference type="ARBA" id="ARBA00011048"/>
    </source>
</evidence>
<dbReference type="PANTHER" id="PTHR42917:SF2">
    <property type="entry name" value="2,4-DIENOYL-COA REDUCTASE [(2E)-ENOYL-COA-PRODUCING]"/>
    <property type="match status" value="1"/>
</dbReference>
<dbReference type="SUPFAM" id="SSF51395">
    <property type="entry name" value="FMN-linked oxidoreductases"/>
    <property type="match status" value="1"/>
</dbReference>
<dbReference type="InterPro" id="IPR001155">
    <property type="entry name" value="OxRdtase_FMN_N"/>
</dbReference>
<evidence type="ECO:0000313" key="12">
    <source>
        <dbReference type="EMBL" id="MEK8048214.1"/>
    </source>
</evidence>
<organism evidence="12 13">
    <name type="scientific">Ideonella margarita</name>
    <dbReference type="NCBI Taxonomy" id="2984191"/>
    <lineage>
        <taxon>Bacteria</taxon>
        <taxon>Pseudomonadati</taxon>
        <taxon>Pseudomonadota</taxon>
        <taxon>Betaproteobacteria</taxon>
        <taxon>Burkholderiales</taxon>
        <taxon>Sphaerotilaceae</taxon>
        <taxon>Ideonella</taxon>
    </lineage>
</organism>
<dbReference type="Proteomes" id="UP001379945">
    <property type="component" value="Unassembled WGS sequence"/>
</dbReference>
<dbReference type="InterPro" id="IPR023753">
    <property type="entry name" value="FAD/NAD-binding_dom"/>
</dbReference>
<evidence type="ECO:0000256" key="9">
    <source>
        <dbReference type="ARBA" id="ARBA00023014"/>
    </source>
</evidence>
<keyword evidence="13" id="KW-1185">Reference proteome</keyword>
<dbReference type="InterPro" id="IPR051793">
    <property type="entry name" value="NADH:flavin_oxidoreductase"/>
</dbReference>
<comment type="cofactor">
    <cofactor evidence="1">
        <name>FMN</name>
        <dbReference type="ChEBI" id="CHEBI:58210"/>
    </cofactor>
</comment>
<dbReference type="SUPFAM" id="SSF51971">
    <property type="entry name" value="Nucleotide-binding domain"/>
    <property type="match status" value="1"/>
</dbReference>
<keyword evidence="9" id="KW-0411">Iron-sulfur</keyword>
<dbReference type="RefSeq" id="WP_341400522.1">
    <property type="nucleotide sequence ID" value="NZ_JBBUTI010000014.1"/>
</dbReference>
<name>A0ABU9CBY0_9BURK</name>
<evidence type="ECO:0000259" key="10">
    <source>
        <dbReference type="Pfam" id="PF00724"/>
    </source>
</evidence>
<comment type="similarity">
    <text evidence="3">In the N-terminal section; belongs to the NADH:flavin oxidoreductase/NADH oxidase family.</text>
</comment>
<dbReference type="PANTHER" id="PTHR42917">
    <property type="entry name" value="2,4-DIENOYL-COA REDUCTASE"/>
    <property type="match status" value="1"/>
</dbReference>
<dbReference type="Gene3D" id="3.20.20.70">
    <property type="entry name" value="Aldolase class I"/>
    <property type="match status" value="1"/>
</dbReference>
<keyword evidence="6" id="KW-0479">Metal-binding</keyword>
<keyword evidence="7" id="KW-0560">Oxidoreductase</keyword>
<evidence type="ECO:0000259" key="11">
    <source>
        <dbReference type="Pfam" id="PF07992"/>
    </source>
</evidence>
<dbReference type="EMBL" id="JBBUTI010000014">
    <property type="protein sequence ID" value="MEK8048214.1"/>
    <property type="molecule type" value="Genomic_DNA"/>
</dbReference>
<evidence type="ECO:0000256" key="7">
    <source>
        <dbReference type="ARBA" id="ARBA00023002"/>
    </source>
</evidence>
<comment type="cofactor">
    <cofactor evidence="2">
        <name>[4Fe-4S] cluster</name>
        <dbReference type="ChEBI" id="CHEBI:49883"/>
    </cofactor>
</comment>
<dbReference type="Pfam" id="PF00724">
    <property type="entry name" value="Oxidored_FMN"/>
    <property type="match status" value="1"/>
</dbReference>
<keyword evidence="8" id="KW-0408">Iron</keyword>
<evidence type="ECO:0000256" key="8">
    <source>
        <dbReference type="ARBA" id="ARBA00023004"/>
    </source>
</evidence>
<dbReference type="Gene3D" id="3.50.50.60">
    <property type="entry name" value="FAD/NAD(P)-binding domain"/>
    <property type="match status" value="1"/>
</dbReference>
<dbReference type="Pfam" id="PF07992">
    <property type="entry name" value="Pyr_redox_2"/>
    <property type="match status" value="1"/>
</dbReference>
<comment type="caution">
    <text evidence="12">The sequence shown here is derived from an EMBL/GenBank/DDBJ whole genome shotgun (WGS) entry which is preliminary data.</text>
</comment>
<feature type="domain" description="NADH:flavin oxidoreductase/NADH oxidase N-terminal" evidence="10">
    <location>
        <begin position="7"/>
        <end position="328"/>
    </location>
</feature>
<dbReference type="Gene3D" id="3.40.50.720">
    <property type="entry name" value="NAD(P)-binding Rossmann-like Domain"/>
    <property type="match status" value="1"/>
</dbReference>
<evidence type="ECO:0000256" key="4">
    <source>
        <dbReference type="ARBA" id="ARBA00022630"/>
    </source>
</evidence>
<protein>
    <submittedName>
        <fullName evidence="12">NADPH-dependent 2,4-dienoyl-CoA reductase</fullName>
    </submittedName>
</protein>
<evidence type="ECO:0000256" key="5">
    <source>
        <dbReference type="ARBA" id="ARBA00022643"/>
    </source>
</evidence>
<dbReference type="SUPFAM" id="SSF51905">
    <property type="entry name" value="FAD/NAD(P)-binding domain"/>
    <property type="match status" value="1"/>
</dbReference>
<dbReference type="InterPro" id="IPR013785">
    <property type="entry name" value="Aldolase_TIM"/>
</dbReference>
<evidence type="ECO:0000256" key="2">
    <source>
        <dbReference type="ARBA" id="ARBA00001966"/>
    </source>
</evidence>
<accession>A0ABU9CBY0</accession>
<evidence type="ECO:0000256" key="1">
    <source>
        <dbReference type="ARBA" id="ARBA00001917"/>
    </source>
</evidence>
<evidence type="ECO:0000256" key="6">
    <source>
        <dbReference type="ARBA" id="ARBA00022723"/>
    </source>
</evidence>
<dbReference type="InterPro" id="IPR036188">
    <property type="entry name" value="FAD/NAD-bd_sf"/>
</dbReference>
<gene>
    <name evidence="12" type="ORF">AACH00_17815</name>
</gene>
<proteinExistence type="inferred from homology"/>
<evidence type="ECO:0000313" key="13">
    <source>
        <dbReference type="Proteomes" id="UP001379945"/>
    </source>
</evidence>
<keyword evidence="5" id="KW-0288">FMN</keyword>
<reference evidence="12 13" key="1">
    <citation type="submission" date="2024-04" db="EMBL/GenBank/DDBJ databases">
        <title>Novel species of the genus Ideonella isolated from streams.</title>
        <authorList>
            <person name="Lu H."/>
        </authorList>
    </citation>
    <scope>NUCLEOTIDE SEQUENCE [LARGE SCALE GENOMIC DNA]</scope>
    <source>
        <strain evidence="12 13">LYT19W</strain>
    </source>
</reference>
<dbReference type="PRINTS" id="PR00368">
    <property type="entry name" value="FADPNR"/>
</dbReference>